<keyword evidence="9" id="KW-1185">Reference proteome</keyword>
<reference evidence="8 9" key="1">
    <citation type="journal article" date="2017" name="BMC Genomics">
        <title>Whole-genome assembly of Babesia ovata and comparative genomics between closely related pathogens.</title>
        <authorList>
            <person name="Yamagishi J."/>
            <person name="Asada M."/>
            <person name="Hakimi H."/>
            <person name="Tanaka T.Q."/>
            <person name="Sugimoto C."/>
            <person name="Kawazu S."/>
        </authorList>
    </citation>
    <scope>NUCLEOTIDE SEQUENCE [LARGE SCALE GENOMIC DNA]</scope>
    <source>
        <strain evidence="8 9">Miyake</strain>
    </source>
</reference>
<dbReference type="InterPro" id="IPR015760">
    <property type="entry name" value="TIF_IF2"/>
</dbReference>
<evidence type="ECO:0000256" key="3">
    <source>
        <dbReference type="ARBA" id="ARBA00022741"/>
    </source>
</evidence>
<evidence type="ECO:0000256" key="4">
    <source>
        <dbReference type="ARBA" id="ARBA00022917"/>
    </source>
</evidence>
<keyword evidence="5" id="KW-0342">GTP-binding</keyword>
<dbReference type="GO" id="GO:0005525">
    <property type="term" value="F:GTP binding"/>
    <property type="evidence" value="ECO:0007669"/>
    <property type="project" value="UniProtKB-KW"/>
</dbReference>
<keyword evidence="3" id="KW-0547">Nucleotide-binding</keyword>
<dbReference type="OrthoDB" id="361630at2759"/>
<dbReference type="NCBIfam" id="TIGR00231">
    <property type="entry name" value="small_GTP"/>
    <property type="match status" value="1"/>
</dbReference>
<evidence type="ECO:0000256" key="6">
    <source>
        <dbReference type="SAM" id="MobiDB-lite"/>
    </source>
</evidence>
<feature type="compositionally biased region" description="Polar residues" evidence="6">
    <location>
        <begin position="261"/>
        <end position="287"/>
    </location>
</feature>
<keyword evidence="2 8" id="KW-0396">Initiation factor</keyword>
<dbReference type="GO" id="GO:0005737">
    <property type="term" value="C:cytoplasm"/>
    <property type="evidence" value="ECO:0007669"/>
    <property type="project" value="TreeGrafter"/>
</dbReference>
<evidence type="ECO:0000313" key="8">
    <source>
        <dbReference type="EMBL" id="GBE61223.1"/>
    </source>
</evidence>
<comment type="caution">
    <text evidence="8">The sequence shown here is derived from an EMBL/GenBank/DDBJ whole genome shotgun (WGS) entry which is preliminary data.</text>
</comment>
<dbReference type="VEuPathDB" id="PiroplasmaDB:BOVATA_027160"/>
<dbReference type="EMBL" id="BDSA01000003">
    <property type="protein sequence ID" value="GBE61223.1"/>
    <property type="molecule type" value="Genomic_DNA"/>
</dbReference>
<dbReference type="InterPro" id="IPR005225">
    <property type="entry name" value="Small_GTP-bd"/>
</dbReference>
<comment type="similarity">
    <text evidence="1">Belongs to the TRAFAC class translation factor GTPase superfamily. Classic translation factor GTPase family. IF-2 subfamily.</text>
</comment>
<dbReference type="InterPro" id="IPR009000">
    <property type="entry name" value="Transl_B-barrel_sf"/>
</dbReference>
<dbReference type="PANTHER" id="PTHR43381">
    <property type="entry name" value="TRANSLATION INITIATION FACTOR IF-2-RELATED"/>
    <property type="match status" value="1"/>
</dbReference>
<dbReference type="InterPro" id="IPR053905">
    <property type="entry name" value="EF-G-like_DII"/>
</dbReference>
<dbReference type="Pfam" id="PF00009">
    <property type="entry name" value="GTP_EFTU"/>
    <property type="match status" value="1"/>
</dbReference>
<dbReference type="Pfam" id="PF22042">
    <property type="entry name" value="EF-G_D2"/>
    <property type="match status" value="1"/>
</dbReference>
<evidence type="ECO:0000256" key="1">
    <source>
        <dbReference type="ARBA" id="ARBA00007733"/>
    </source>
</evidence>
<evidence type="ECO:0000313" key="9">
    <source>
        <dbReference type="Proteomes" id="UP000236319"/>
    </source>
</evidence>
<dbReference type="Proteomes" id="UP000236319">
    <property type="component" value="Unassembled WGS sequence"/>
</dbReference>
<protein>
    <submittedName>
        <fullName evidence="8">Translation initiation factor IF-2</fullName>
    </submittedName>
</protein>
<dbReference type="GeneID" id="39874993"/>
<dbReference type="SUPFAM" id="SSF50447">
    <property type="entry name" value="Translation proteins"/>
    <property type="match status" value="2"/>
</dbReference>
<dbReference type="Gene3D" id="2.40.30.10">
    <property type="entry name" value="Translation factors"/>
    <property type="match status" value="1"/>
</dbReference>
<name>A0A2H6KE03_9APIC</name>
<gene>
    <name evidence="8" type="ORF">BOVATA_027160</name>
</gene>
<feature type="region of interest" description="Disordered" evidence="6">
    <location>
        <begin position="250"/>
        <end position="287"/>
    </location>
</feature>
<sequence>METPGHTGSSKSYSNRNIKRFVTFPKGKGSRVPAAFVGLTASRNALNTIKPAPRILDKTRRTINLNALNAAKASSNAALAAALQYANNAQSTGRQNTDQATHCGIFNRTNLHDAAKEEVEYQLLKYEGLDPQLMSSVMEIRELLMSDASAFDLTAPNTIQPKDENGKQYMIGPAHISFLLHRIKALTGRETWSKEELIQSVLSFLETGNIEAAINTGASWSYKASDRTLISDKSLDDDLQSLLSSIQSRASAASHQPPVSAASTDSSVSKAEQSAADNDTSTVSRVSSAGVDISDQVLQMDYSKAPERSGSNRNEANGDKVTVRRLTANAIASYLKIDENKIISLAEELDCDPDHLSVDEASFIVEELGIPFRVDFTESRDGVTISRVSKMEFKRSLVVTIMGHVDHGKTTLLDTLQRSNIAAGESGRITQKLGAFKIELDRGKLVFVDTPGHAAFGRMRDRGVRCADVVILVVAADDGVMPQTREAIELIQRNNLPYVVAVNKVDIDAGLHVRGMLEDCGLDLSDVPVVYISAKSGKNVDELTAALFDMGERLNLTVDASMPGTAYVFETERHPTWGDCLRTIVRTGVLREGDWLVCGESCGKVKRMFDANGRHIKQAMPSDIVQVSWPYSAPCAGLFVQQRESQAKAQKLAALAKRRSANASHRLATVSSVTGPNPATAAVGTAEYRSMKGDRVDIKPIPELCVVLRCGDQGGLDAVLEWIADFNERKRADCDIGYLKDRGYIEKHTTDATPLLPSWNPIRVVSGNVGAFNRSDSQFVEAGNVAFLGFSTPPPKGIPVPDLMRTHNVVYELFNDIERMFDFYFGPTYVLKQEANMNVTQVGTINLKGIGKRQAIGTSVLSGTVRLGNLCMLMREGKVLARDLAVVSMQSSRKNATELLKGDNNNCLVFRDCDIEAKLGDEIVSYTKDPLPPLFGVVSDSILE</sequence>
<dbReference type="InterPro" id="IPR000795">
    <property type="entry name" value="T_Tr_GTP-bd_dom"/>
</dbReference>
<evidence type="ECO:0000256" key="2">
    <source>
        <dbReference type="ARBA" id="ARBA00022540"/>
    </source>
</evidence>
<dbReference type="CDD" id="cd01887">
    <property type="entry name" value="IF2_eIF5B"/>
    <property type="match status" value="1"/>
</dbReference>
<dbReference type="InterPro" id="IPR027417">
    <property type="entry name" value="P-loop_NTPase"/>
</dbReference>
<evidence type="ECO:0000259" key="7">
    <source>
        <dbReference type="PROSITE" id="PS51722"/>
    </source>
</evidence>
<organism evidence="8 9">
    <name type="scientific">Babesia ovata</name>
    <dbReference type="NCBI Taxonomy" id="189622"/>
    <lineage>
        <taxon>Eukaryota</taxon>
        <taxon>Sar</taxon>
        <taxon>Alveolata</taxon>
        <taxon>Apicomplexa</taxon>
        <taxon>Aconoidasida</taxon>
        <taxon>Piroplasmida</taxon>
        <taxon>Babesiidae</taxon>
        <taxon>Babesia</taxon>
    </lineage>
</organism>
<dbReference type="SUPFAM" id="SSF52540">
    <property type="entry name" value="P-loop containing nucleoside triphosphate hydrolases"/>
    <property type="match status" value="1"/>
</dbReference>
<dbReference type="RefSeq" id="XP_028867466.1">
    <property type="nucleotide sequence ID" value="XM_029011633.1"/>
</dbReference>
<accession>A0A2H6KE03</accession>
<dbReference type="AlphaFoldDB" id="A0A2H6KE03"/>
<dbReference type="GO" id="GO:0003743">
    <property type="term" value="F:translation initiation factor activity"/>
    <property type="evidence" value="ECO:0007669"/>
    <property type="project" value="UniProtKB-KW"/>
</dbReference>
<proteinExistence type="inferred from homology"/>
<dbReference type="PROSITE" id="PS51722">
    <property type="entry name" value="G_TR_2"/>
    <property type="match status" value="1"/>
</dbReference>
<keyword evidence="4" id="KW-0648">Protein biosynthesis</keyword>
<dbReference type="GO" id="GO:0003924">
    <property type="term" value="F:GTPase activity"/>
    <property type="evidence" value="ECO:0007669"/>
    <property type="project" value="InterPro"/>
</dbReference>
<dbReference type="Gene3D" id="3.40.50.300">
    <property type="entry name" value="P-loop containing nucleotide triphosphate hydrolases"/>
    <property type="match status" value="1"/>
</dbReference>
<dbReference type="PANTHER" id="PTHR43381:SF5">
    <property type="entry name" value="TR-TYPE G DOMAIN-CONTAINING PROTEIN"/>
    <property type="match status" value="1"/>
</dbReference>
<feature type="domain" description="Tr-type G" evidence="7">
    <location>
        <begin position="394"/>
        <end position="557"/>
    </location>
</feature>
<evidence type="ECO:0000256" key="5">
    <source>
        <dbReference type="ARBA" id="ARBA00023134"/>
    </source>
</evidence>